<dbReference type="Gene3D" id="3.30.70.1660">
    <property type="match status" value="1"/>
</dbReference>
<gene>
    <name evidence="7" type="primary">prfB</name>
    <name evidence="10" type="ORF">SAMN04488242_2736</name>
</gene>
<organism evidence="10 11">
    <name type="scientific">Tessaracoccus oleiagri</name>
    <dbReference type="NCBI Taxonomy" id="686624"/>
    <lineage>
        <taxon>Bacteria</taxon>
        <taxon>Bacillati</taxon>
        <taxon>Actinomycetota</taxon>
        <taxon>Actinomycetes</taxon>
        <taxon>Propionibacteriales</taxon>
        <taxon>Propionibacteriaceae</taxon>
        <taxon>Tessaracoccus</taxon>
    </lineage>
</organism>
<dbReference type="PROSITE" id="PS00745">
    <property type="entry name" value="RF_PROK_I"/>
    <property type="match status" value="1"/>
</dbReference>
<name>A0A1G9MMR3_9ACTN</name>
<evidence type="ECO:0000256" key="1">
    <source>
        <dbReference type="ARBA" id="ARBA00002613"/>
    </source>
</evidence>
<accession>A0A1G9MMR3</accession>
<comment type="function">
    <text evidence="1 7">Peptide chain release factor 2 directs the termination of translation in response to the peptide chain termination codons UGA and UAA.</text>
</comment>
<dbReference type="InterPro" id="IPR004374">
    <property type="entry name" value="PrfB"/>
</dbReference>
<dbReference type="PANTHER" id="PTHR43116:SF3">
    <property type="entry name" value="CLASS I PEPTIDE CHAIN RELEASE FACTOR"/>
    <property type="match status" value="1"/>
</dbReference>
<comment type="subcellular location">
    <subcellularLocation>
        <location evidence="7">Cytoplasm</location>
    </subcellularLocation>
</comment>
<evidence type="ECO:0000256" key="6">
    <source>
        <dbReference type="ARBA" id="ARBA00022917"/>
    </source>
</evidence>
<dbReference type="GO" id="GO:0005737">
    <property type="term" value="C:cytoplasm"/>
    <property type="evidence" value="ECO:0007669"/>
    <property type="project" value="UniProtKB-SubCell"/>
</dbReference>
<dbReference type="GO" id="GO:0016149">
    <property type="term" value="F:translation release factor activity, codon specific"/>
    <property type="evidence" value="ECO:0007669"/>
    <property type="project" value="UniProtKB-UniRule"/>
</dbReference>
<keyword evidence="6 7" id="KW-0648">Protein biosynthesis</keyword>
<dbReference type="AlphaFoldDB" id="A0A1G9MMR3"/>
<dbReference type="Pfam" id="PF03462">
    <property type="entry name" value="PCRF"/>
    <property type="match status" value="1"/>
</dbReference>
<dbReference type="STRING" id="686624.SAMN04488242_2736"/>
<dbReference type="Proteomes" id="UP000199475">
    <property type="component" value="Unassembled WGS sequence"/>
</dbReference>
<dbReference type="InterPro" id="IPR005139">
    <property type="entry name" value="PCRF"/>
</dbReference>
<keyword evidence="5 7" id="KW-0963">Cytoplasm</keyword>
<evidence type="ECO:0000256" key="2">
    <source>
        <dbReference type="ARBA" id="ARBA00010835"/>
    </source>
</evidence>
<sequence>MGLERRRAWVEWRIVAQEDLVTRLEALGRSLESIEAVADLPKLRAEIDDLSEQVAAPDLWDDQENAQRVTSQLSAKNAELERLTELRTRVDDADMMLELAQEEGDADTVAEVAAELDRLQKDIQALEVRTLLSGEYDSRDALVTIRAEAGGVDAADFAEMLLRMYTRWADRHGYNVEIYDTSYAEEAGLKSVTFAVKAPFAYGTLSVEQGTHRLVRISPFDNQGRRQTSFAGVEVLPVTEETDHIDIPEADIRVDVFRSSGPGGQSVNTTDSAVRITHLPTGLVVSCQNEKSQLQNKAAALRVLQSRLLERARQEREQEMNALKGDGGNSWGAQMRSYVMNPYQMVKDLRTEHEVGNPSAVFDGEIDDFIDAGIRWRKRAEIAS</sequence>
<keyword evidence="11" id="KW-1185">Reference proteome</keyword>
<dbReference type="NCBIfam" id="TIGR00020">
    <property type="entry name" value="prfB"/>
    <property type="match status" value="1"/>
</dbReference>
<dbReference type="Gene3D" id="3.30.160.20">
    <property type="match status" value="1"/>
</dbReference>
<dbReference type="PANTHER" id="PTHR43116">
    <property type="entry name" value="PEPTIDE CHAIN RELEASE FACTOR 2"/>
    <property type="match status" value="1"/>
</dbReference>
<evidence type="ECO:0000256" key="7">
    <source>
        <dbReference type="HAMAP-Rule" id="MF_00094"/>
    </source>
</evidence>
<dbReference type="InterPro" id="IPR000352">
    <property type="entry name" value="Pep_chain_release_fac_I"/>
</dbReference>
<dbReference type="HAMAP" id="MF_00094">
    <property type="entry name" value="Rel_fac_2"/>
    <property type="match status" value="1"/>
</dbReference>
<evidence type="ECO:0000256" key="4">
    <source>
        <dbReference type="ARBA" id="ARBA00022481"/>
    </source>
</evidence>
<dbReference type="OrthoDB" id="9806673at2"/>
<comment type="PTM">
    <text evidence="7">Methylated by PrmC. Methylation increases the termination efficiency of RF2.</text>
</comment>
<proteinExistence type="inferred from homology"/>
<dbReference type="InterPro" id="IPR045853">
    <property type="entry name" value="Pep_chain_release_fac_I_sf"/>
</dbReference>
<keyword evidence="4 7" id="KW-0488">Methylation</keyword>
<keyword evidence="8" id="KW-0175">Coiled coil</keyword>
<protein>
    <recommendedName>
        <fullName evidence="3 7">Peptide chain release factor 2</fullName>
        <shortName evidence="7">RF-2</shortName>
    </recommendedName>
</protein>
<comment type="similarity">
    <text evidence="2 7">Belongs to the prokaryotic/mitochondrial release factor family.</text>
</comment>
<evidence type="ECO:0000256" key="5">
    <source>
        <dbReference type="ARBA" id="ARBA00022490"/>
    </source>
</evidence>
<reference evidence="10 11" key="1">
    <citation type="submission" date="2016-10" db="EMBL/GenBank/DDBJ databases">
        <authorList>
            <person name="de Groot N.N."/>
        </authorList>
    </citation>
    <scope>NUCLEOTIDE SEQUENCE [LARGE SCALE GENOMIC DNA]</scope>
    <source>
        <strain evidence="10 11">CGMCC 1.9159</strain>
    </source>
</reference>
<dbReference type="SUPFAM" id="SSF75620">
    <property type="entry name" value="Release factor"/>
    <property type="match status" value="1"/>
</dbReference>
<dbReference type="Pfam" id="PF00472">
    <property type="entry name" value="RF-1"/>
    <property type="match status" value="1"/>
</dbReference>
<dbReference type="SMART" id="SM00937">
    <property type="entry name" value="PCRF"/>
    <property type="match status" value="1"/>
</dbReference>
<dbReference type="Gene3D" id="1.20.58.410">
    <property type="entry name" value="Release factor"/>
    <property type="match status" value="1"/>
</dbReference>
<feature type="domain" description="Prokaryotic-type class I peptide chain release factors" evidence="9">
    <location>
        <begin position="258"/>
        <end position="274"/>
    </location>
</feature>
<evidence type="ECO:0000313" key="10">
    <source>
        <dbReference type="EMBL" id="SDL75576.1"/>
    </source>
</evidence>
<evidence type="ECO:0000256" key="3">
    <source>
        <dbReference type="ARBA" id="ARBA00019192"/>
    </source>
</evidence>
<feature type="coiled-coil region" evidence="8">
    <location>
        <begin position="66"/>
        <end position="129"/>
    </location>
</feature>
<dbReference type="EMBL" id="FNGP01000005">
    <property type="protein sequence ID" value="SDL75576.1"/>
    <property type="molecule type" value="Genomic_DNA"/>
</dbReference>
<dbReference type="FunFam" id="3.30.160.20:FF:000010">
    <property type="entry name" value="Peptide chain release factor 2"/>
    <property type="match status" value="1"/>
</dbReference>
<evidence type="ECO:0000259" key="9">
    <source>
        <dbReference type="PROSITE" id="PS00745"/>
    </source>
</evidence>
<evidence type="ECO:0000256" key="8">
    <source>
        <dbReference type="SAM" id="Coils"/>
    </source>
</evidence>
<evidence type="ECO:0000313" key="11">
    <source>
        <dbReference type="Proteomes" id="UP000199475"/>
    </source>
</evidence>
<feature type="modified residue" description="N5-methylglutamine" evidence="7">
    <location>
        <position position="265"/>
    </location>
</feature>